<feature type="binding site" evidence="11">
    <location>
        <position position="80"/>
    </location>
    <ligand>
        <name>Na(+)</name>
        <dbReference type="ChEBI" id="CHEBI:29101"/>
        <note>structural</note>
    </ligand>
</feature>
<comment type="catalytic activity">
    <reaction evidence="10">
        <text>fluoride(in) = fluoride(out)</text>
        <dbReference type="Rhea" id="RHEA:76159"/>
        <dbReference type="ChEBI" id="CHEBI:17051"/>
    </reaction>
    <physiologicalReaction direction="left-to-right" evidence="10">
        <dbReference type="Rhea" id="RHEA:76160"/>
    </physiologicalReaction>
</comment>
<dbReference type="GO" id="GO:0140114">
    <property type="term" value="P:cellular detoxification of fluoride"/>
    <property type="evidence" value="ECO:0007669"/>
    <property type="project" value="UniProtKB-UniRule"/>
</dbReference>
<proteinExistence type="inferred from homology"/>
<evidence type="ECO:0000256" key="4">
    <source>
        <dbReference type="ARBA" id="ARBA00022692"/>
    </source>
</evidence>
<evidence type="ECO:0000256" key="2">
    <source>
        <dbReference type="ARBA" id="ARBA00022475"/>
    </source>
</evidence>
<dbReference type="EMBL" id="CP001100">
    <property type="protein sequence ID" value="ACF13024.1"/>
    <property type="molecule type" value="Genomic_DNA"/>
</dbReference>
<evidence type="ECO:0000313" key="13">
    <source>
        <dbReference type="Proteomes" id="UP000001208"/>
    </source>
</evidence>
<reference evidence="12 13" key="1">
    <citation type="submission" date="2008-06" db="EMBL/GenBank/DDBJ databases">
        <title>Complete sequence of Chloroherpeton thalassium ATCC 35110.</title>
        <authorList>
            <consortium name="US DOE Joint Genome Institute"/>
            <person name="Lucas S."/>
            <person name="Copeland A."/>
            <person name="Lapidus A."/>
            <person name="Glavina del Rio T."/>
            <person name="Dalin E."/>
            <person name="Tice H."/>
            <person name="Bruce D."/>
            <person name="Goodwin L."/>
            <person name="Pitluck S."/>
            <person name="Schmutz J."/>
            <person name="Larimer F."/>
            <person name="Land M."/>
            <person name="Hauser L."/>
            <person name="Kyrpides N."/>
            <person name="Mikhailova N."/>
            <person name="Liu Z."/>
            <person name="Li T."/>
            <person name="Zhao F."/>
            <person name="Overmann J."/>
            <person name="Bryant D.A."/>
            <person name="Richardson P."/>
        </authorList>
    </citation>
    <scope>NUCLEOTIDE SEQUENCE [LARGE SCALE GENOMIC DNA]</scope>
    <source>
        <strain evidence="13">ATCC 35110 / GB-78</strain>
    </source>
</reference>
<name>B3QV70_CHLT3</name>
<keyword evidence="6 11" id="KW-0406">Ion transport</keyword>
<organism evidence="12 13">
    <name type="scientific">Chloroherpeton thalassium (strain ATCC 35110 / GB-78)</name>
    <dbReference type="NCBI Taxonomy" id="517418"/>
    <lineage>
        <taxon>Bacteria</taxon>
        <taxon>Pseudomonadati</taxon>
        <taxon>Chlorobiota</taxon>
        <taxon>Chlorobiia</taxon>
        <taxon>Chlorobiales</taxon>
        <taxon>Chloroherpetonaceae</taxon>
        <taxon>Chloroherpeton</taxon>
    </lineage>
</organism>
<gene>
    <name evidence="11" type="primary">fluC</name>
    <name evidence="11" type="synonym">crcB</name>
    <name evidence="12" type="ordered locus">Ctha_0553</name>
</gene>
<evidence type="ECO:0000256" key="6">
    <source>
        <dbReference type="ARBA" id="ARBA00023065"/>
    </source>
</evidence>
<protein>
    <recommendedName>
        <fullName evidence="11">Fluoride-specific ion channel FluC</fullName>
    </recommendedName>
</protein>
<keyword evidence="2 11" id="KW-1003">Cell membrane</keyword>
<dbReference type="NCBIfam" id="TIGR00494">
    <property type="entry name" value="crcB"/>
    <property type="match status" value="1"/>
</dbReference>
<keyword evidence="11" id="KW-0479">Metal-binding</keyword>
<keyword evidence="11" id="KW-0813">Transport</keyword>
<dbReference type="AlphaFoldDB" id="B3QV70"/>
<dbReference type="STRING" id="517418.Ctha_0553"/>
<dbReference type="GO" id="GO:0005886">
    <property type="term" value="C:plasma membrane"/>
    <property type="evidence" value="ECO:0007669"/>
    <property type="project" value="UniProtKB-SubCell"/>
</dbReference>
<feature type="transmembrane region" description="Helical" evidence="11">
    <location>
        <begin position="99"/>
        <end position="122"/>
    </location>
</feature>
<feature type="transmembrane region" description="Helical" evidence="11">
    <location>
        <begin position="37"/>
        <end position="57"/>
    </location>
</feature>
<dbReference type="PANTHER" id="PTHR28259:SF1">
    <property type="entry name" value="FLUORIDE EXPORT PROTEIN 1-RELATED"/>
    <property type="match status" value="1"/>
</dbReference>
<comment type="function">
    <text evidence="11">Fluoride-specific ion channel. Important for reducing fluoride concentration in the cell, thus reducing its toxicity.</text>
</comment>
<keyword evidence="4 11" id="KW-0812">Transmembrane</keyword>
<dbReference type="PANTHER" id="PTHR28259">
    <property type="entry name" value="FLUORIDE EXPORT PROTEIN 1-RELATED"/>
    <property type="match status" value="1"/>
</dbReference>
<feature type="transmembrane region" description="Helical" evidence="11">
    <location>
        <begin position="69"/>
        <end position="87"/>
    </location>
</feature>
<comment type="subcellular location">
    <subcellularLocation>
        <location evidence="11">Cell inner membrane</location>
        <topology evidence="11">Multi-pass membrane protein</topology>
    </subcellularLocation>
    <subcellularLocation>
        <location evidence="1">Cell membrane</location>
        <topology evidence="1">Multi-pass membrane protein</topology>
    </subcellularLocation>
</comment>
<dbReference type="GO" id="GO:0062054">
    <property type="term" value="F:fluoride channel activity"/>
    <property type="evidence" value="ECO:0007669"/>
    <property type="project" value="UniProtKB-UniRule"/>
</dbReference>
<dbReference type="Pfam" id="PF02537">
    <property type="entry name" value="CRCB"/>
    <property type="match status" value="1"/>
</dbReference>
<keyword evidence="3 11" id="KW-0997">Cell inner membrane</keyword>
<comment type="similarity">
    <text evidence="9 11">Belongs to the fluoride channel Fluc/FEX (TC 1.A.43) family.</text>
</comment>
<dbReference type="RefSeq" id="WP_012499108.1">
    <property type="nucleotide sequence ID" value="NC_011026.1"/>
</dbReference>
<sequence length="127" mass="13470">MQSLTPYLLVGIGGMAGAVLRYAVSLAGQFITTGFPFATLTVNILGSFLIGLFAELSATTTLISPEMRLLLATGLCGGFTTFSSFMYEIHGLLQDGQIFYASLYIGLSAVGGFLALYCGILFSKIWS</sequence>
<feature type="binding site" evidence="11">
    <location>
        <position position="77"/>
    </location>
    <ligand>
        <name>Na(+)</name>
        <dbReference type="ChEBI" id="CHEBI:29101"/>
        <note>structural</note>
    </ligand>
</feature>
<evidence type="ECO:0000256" key="8">
    <source>
        <dbReference type="ARBA" id="ARBA00023303"/>
    </source>
</evidence>
<keyword evidence="5 11" id="KW-1133">Transmembrane helix</keyword>
<evidence type="ECO:0000256" key="1">
    <source>
        <dbReference type="ARBA" id="ARBA00004651"/>
    </source>
</evidence>
<feature type="transmembrane region" description="Helical" evidence="11">
    <location>
        <begin position="7"/>
        <end position="31"/>
    </location>
</feature>
<dbReference type="Proteomes" id="UP000001208">
    <property type="component" value="Chromosome"/>
</dbReference>
<keyword evidence="11" id="KW-0915">Sodium</keyword>
<evidence type="ECO:0000313" key="12">
    <source>
        <dbReference type="EMBL" id="ACF13024.1"/>
    </source>
</evidence>
<accession>B3QV70</accession>
<comment type="activity regulation">
    <text evidence="11">Na(+) is not transported, but it plays an essential structural role and its presence is essential for fluoride channel function.</text>
</comment>
<dbReference type="OrthoDB" id="9815830at2"/>
<keyword evidence="8 11" id="KW-0407">Ion channel</keyword>
<dbReference type="HOGENOM" id="CLU_114342_3_2_10"/>
<keyword evidence="7 11" id="KW-0472">Membrane</keyword>
<keyword evidence="13" id="KW-1185">Reference proteome</keyword>
<dbReference type="GO" id="GO:0046872">
    <property type="term" value="F:metal ion binding"/>
    <property type="evidence" value="ECO:0007669"/>
    <property type="project" value="UniProtKB-KW"/>
</dbReference>
<evidence type="ECO:0000256" key="9">
    <source>
        <dbReference type="ARBA" id="ARBA00035120"/>
    </source>
</evidence>
<dbReference type="eggNOG" id="COG0239">
    <property type="taxonomic scope" value="Bacteria"/>
</dbReference>
<evidence type="ECO:0000256" key="3">
    <source>
        <dbReference type="ARBA" id="ARBA00022519"/>
    </source>
</evidence>
<evidence type="ECO:0000256" key="11">
    <source>
        <dbReference type="HAMAP-Rule" id="MF_00454"/>
    </source>
</evidence>
<dbReference type="InterPro" id="IPR003691">
    <property type="entry name" value="FluC"/>
</dbReference>
<evidence type="ECO:0000256" key="10">
    <source>
        <dbReference type="ARBA" id="ARBA00035585"/>
    </source>
</evidence>
<evidence type="ECO:0000256" key="7">
    <source>
        <dbReference type="ARBA" id="ARBA00023136"/>
    </source>
</evidence>
<dbReference type="HAMAP" id="MF_00454">
    <property type="entry name" value="FluC"/>
    <property type="match status" value="1"/>
</dbReference>
<dbReference type="KEGG" id="cts:Ctha_0553"/>
<evidence type="ECO:0000256" key="5">
    <source>
        <dbReference type="ARBA" id="ARBA00022989"/>
    </source>
</evidence>